<dbReference type="InterPro" id="IPR006680">
    <property type="entry name" value="Amidohydro-rel"/>
</dbReference>
<dbReference type="EMBL" id="JACIIZ010000010">
    <property type="protein sequence ID" value="MBB6253129.1"/>
    <property type="molecule type" value="Genomic_DNA"/>
</dbReference>
<dbReference type="InterPro" id="IPR052350">
    <property type="entry name" value="Metallo-dep_Lactonases"/>
</dbReference>
<dbReference type="Pfam" id="PF04909">
    <property type="entry name" value="Amidohydro_2"/>
    <property type="match status" value="1"/>
</dbReference>
<comment type="caution">
    <text evidence="3">The sequence shown here is derived from an EMBL/GenBank/DDBJ whole genome shotgun (WGS) entry which is preliminary data.</text>
</comment>
<evidence type="ECO:0000256" key="1">
    <source>
        <dbReference type="ARBA" id="ARBA00038310"/>
    </source>
</evidence>
<reference evidence="3 4" key="1">
    <citation type="submission" date="2020-08" db="EMBL/GenBank/DDBJ databases">
        <title>Genomic Encyclopedia of Type Strains, Phase IV (KMG-IV): sequencing the most valuable type-strain genomes for metagenomic binning, comparative biology and taxonomic classification.</title>
        <authorList>
            <person name="Goeker M."/>
        </authorList>
    </citation>
    <scope>NUCLEOTIDE SEQUENCE [LARGE SCALE GENOMIC DNA]</scope>
    <source>
        <strain evidence="3 4">DSM 22198</strain>
    </source>
</reference>
<dbReference type="EC" id="3.1.1.-" evidence="3"/>
<evidence type="ECO:0000259" key="2">
    <source>
        <dbReference type="Pfam" id="PF04909"/>
    </source>
</evidence>
<dbReference type="PANTHER" id="PTHR43569">
    <property type="entry name" value="AMIDOHYDROLASE"/>
    <property type="match status" value="1"/>
</dbReference>
<comment type="similarity">
    <text evidence="1">Belongs to the metallo-dependent hydrolases superfamily.</text>
</comment>
<evidence type="ECO:0000313" key="4">
    <source>
        <dbReference type="Proteomes" id="UP000539175"/>
    </source>
</evidence>
<feature type="domain" description="Amidohydrolase-related" evidence="2">
    <location>
        <begin position="8"/>
        <end position="288"/>
    </location>
</feature>
<dbReference type="SUPFAM" id="SSF51556">
    <property type="entry name" value="Metallo-dependent hydrolases"/>
    <property type="match status" value="1"/>
</dbReference>
<name>A0A7X0AZS2_9PROT</name>
<organism evidence="3 4">
    <name type="scientific">Nitrospirillum iridis</name>
    <dbReference type="NCBI Taxonomy" id="765888"/>
    <lineage>
        <taxon>Bacteria</taxon>
        <taxon>Pseudomonadati</taxon>
        <taxon>Pseudomonadota</taxon>
        <taxon>Alphaproteobacteria</taxon>
        <taxon>Rhodospirillales</taxon>
        <taxon>Azospirillaceae</taxon>
        <taxon>Nitrospirillum</taxon>
    </lineage>
</organism>
<dbReference type="Gene3D" id="3.20.20.140">
    <property type="entry name" value="Metal-dependent hydrolases"/>
    <property type="match status" value="1"/>
</dbReference>
<dbReference type="GO" id="GO:0016787">
    <property type="term" value="F:hydrolase activity"/>
    <property type="evidence" value="ECO:0007669"/>
    <property type="project" value="UniProtKB-KW"/>
</dbReference>
<keyword evidence="3" id="KW-0378">Hydrolase</keyword>
<accession>A0A7X0AZS2</accession>
<dbReference type="AlphaFoldDB" id="A0A7X0AZS2"/>
<protein>
    <submittedName>
        <fullName evidence="3">L-fuconolactonase</fullName>
        <ecNumber evidence="3">3.1.1.-</ecNumber>
    </submittedName>
</protein>
<evidence type="ECO:0000313" key="3">
    <source>
        <dbReference type="EMBL" id="MBB6253129.1"/>
    </source>
</evidence>
<gene>
    <name evidence="3" type="ORF">FHS74_003698</name>
</gene>
<dbReference type="PANTHER" id="PTHR43569:SF2">
    <property type="entry name" value="AMIDOHYDROLASE-RELATED DOMAIN-CONTAINING PROTEIN"/>
    <property type="match status" value="1"/>
</dbReference>
<dbReference type="Proteomes" id="UP000539175">
    <property type="component" value="Unassembled WGS sequence"/>
</dbReference>
<proteinExistence type="inferred from homology"/>
<sequence>MPAKLMLIDAHLHLWDPARLRYDWLSHVPSIGGAHTPLEWAALGLPVEQAVFVQADCDPAQALDEVDWVAGLADRVPVGGIVAFAPLELGAGAQAAIDALAARPLVRGVRRSVQNEPLAFVTDPDHLDGMVRAAKAGFSLDICARAPQLRDVAQALDHLYAAVPDAVTVLDHLGKPDIATHGGDIRGDGWADALARLARFPNLACKISGLTTQARWEGWRVEDLRPYIDHTLACFGAGRCLFGGDWPVVDLAGGYPTWLAAFQDIAAGWTQADRDAVCHGVARRVYRLGGG</sequence>
<dbReference type="RefSeq" id="WP_211106386.1">
    <property type="nucleotide sequence ID" value="NZ_JACIIZ010000010.1"/>
</dbReference>
<dbReference type="InterPro" id="IPR032466">
    <property type="entry name" value="Metal_Hydrolase"/>
</dbReference>
<keyword evidence="4" id="KW-1185">Reference proteome</keyword>